<evidence type="ECO:0000259" key="1">
    <source>
        <dbReference type="PROSITE" id="PS50125"/>
    </source>
</evidence>
<name>A0A1M6XZH8_9BRAD</name>
<protein>
    <submittedName>
        <fullName evidence="2">Adenylate cyclase</fullName>
    </submittedName>
</protein>
<dbReference type="EMBL" id="LT670844">
    <property type="protein sequence ID" value="SHL11431.1"/>
    <property type="molecule type" value="Genomic_DNA"/>
</dbReference>
<gene>
    <name evidence="2" type="ORF">SAMN05444159_5031</name>
</gene>
<reference evidence="2 3" key="1">
    <citation type="submission" date="2016-11" db="EMBL/GenBank/DDBJ databases">
        <authorList>
            <person name="Jaros S."/>
            <person name="Januszkiewicz K."/>
            <person name="Wedrychowicz H."/>
        </authorList>
    </citation>
    <scope>NUCLEOTIDE SEQUENCE [LARGE SCALE GENOMIC DNA]</scope>
    <source>
        <strain evidence="2 3">GAS499</strain>
    </source>
</reference>
<dbReference type="InterPro" id="IPR029787">
    <property type="entry name" value="Nucleotide_cyclase"/>
</dbReference>
<accession>A0A1M6XZH8</accession>
<dbReference type="InterPro" id="IPR001054">
    <property type="entry name" value="A/G_cyclase"/>
</dbReference>
<evidence type="ECO:0000313" key="3">
    <source>
        <dbReference type="Proteomes" id="UP000189935"/>
    </source>
</evidence>
<dbReference type="OrthoDB" id="4565346at2"/>
<dbReference type="PANTHER" id="PTHR43081">
    <property type="entry name" value="ADENYLATE CYCLASE, TERMINAL-DIFFERENTIATION SPECIFIC-RELATED"/>
    <property type="match status" value="1"/>
</dbReference>
<dbReference type="RefSeq" id="WP_079542438.1">
    <property type="nucleotide sequence ID" value="NZ_LT670844.1"/>
</dbReference>
<dbReference type="GO" id="GO:0035556">
    <property type="term" value="P:intracellular signal transduction"/>
    <property type="evidence" value="ECO:0007669"/>
    <property type="project" value="InterPro"/>
</dbReference>
<dbReference type="Gene3D" id="3.30.70.1230">
    <property type="entry name" value="Nucleotide cyclase"/>
    <property type="match status" value="1"/>
</dbReference>
<dbReference type="AlphaFoldDB" id="A0A1M6XZH8"/>
<sequence>MGEAASSSLIVEGRNVIVTEVFERPAAERPDHDTIERIIEWLIGDARQIGSFARTIDELSWRLVAAGIPLLRVNLRGGTLHPQFLGSAYVWWRTSAQTQEIMITHEVADLVPPAQNPVMRVRAGEILRRSLEGPEAQLDFSILHDLKARGATDYFALPVGGAFGPRAYMAAYVTDRPGGFLEQEIADLTAVSERLSIAADMNSQRQIAQNVLKAYLGPQTGRKVLAGQIRRGSGEAIAAVLWSSDLRRFTQMSDQLPGEKVIGILNDLFDLQAKAIVNHGGEILKFVGDGLLAIFPVTSPDEANRITANALAAAKESLAALGSAQEGASLPNGSPLEIVIALHYGTVIYGNIGAADRLDFTVIGPAVNLVSRIEAVAKSLDLPLIVSDDFANAYGGRLKSLGRHQLRGLDLPHELFAPLV</sequence>
<dbReference type="GO" id="GO:0006171">
    <property type="term" value="P:cAMP biosynthetic process"/>
    <property type="evidence" value="ECO:0007669"/>
    <property type="project" value="TreeGrafter"/>
</dbReference>
<proteinExistence type="predicted"/>
<evidence type="ECO:0000313" key="2">
    <source>
        <dbReference type="EMBL" id="SHL11431.1"/>
    </source>
</evidence>
<dbReference type="Proteomes" id="UP000189935">
    <property type="component" value="Chromosome I"/>
</dbReference>
<dbReference type="SUPFAM" id="SSF55073">
    <property type="entry name" value="Nucleotide cyclase"/>
    <property type="match status" value="1"/>
</dbReference>
<dbReference type="Pfam" id="PF00211">
    <property type="entry name" value="Guanylate_cyc"/>
    <property type="match status" value="1"/>
</dbReference>
<dbReference type="InterPro" id="IPR050697">
    <property type="entry name" value="Adenylyl/Guanylyl_Cyclase_3/4"/>
</dbReference>
<feature type="domain" description="Guanylate cyclase" evidence="1">
    <location>
        <begin position="240"/>
        <end position="374"/>
    </location>
</feature>
<dbReference type="GO" id="GO:0004016">
    <property type="term" value="F:adenylate cyclase activity"/>
    <property type="evidence" value="ECO:0007669"/>
    <property type="project" value="UniProtKB-ARBA"/>
</dbReference>
<dbReference type="SMART" id="SM00044">
    <property type="entry name" value="CYCc"/>
    <property type="match status" value="1"/>
</dbReference>
<dbReference type="PROSITE" id="PS50125">
    <property type="entry name" value="GUANYLATE_CYCLASE_2"/>
    <property type="match status" value="1"/>
</dbReference>
<dbReference type="PANTHER" id="PTHR43081:SF11">
    <property type="entry name" value="BLR2264 PROTEIN"/>
    <property type="match status" value="1"/>
</dbReference>
<organism evidence="2 3">
    <name type="scientific">Bradyrhizobium lablabi</name>
    <dbReference type="NCBI Taxonomy" id="722472"/>
    <lineage>
        <taxon>Bacteria</taxon>
        <taxon>Pseudomonadati</taxon>
        <taxon>Pseudomonadota</taxon>
        <taxon>Alphaproteobacteria</taxon>
        <taxon>Hyphomicrobiales</taxon>
        <taxon>Nitrobacteraceae</taxon>
        <taxon>Bradyrhizobium</taxon>
    </lineage>
</organism>
<dbReference type="CDD" id="cd07302">
    <property type="entry name" value="CHD"/>
    <property type="match status" value="1"/>
</dbReference>